<proteinExistence type="predicted"/>
<keyword evidence="1" id="KW-0472">Membrane</keyword>
<gene>
    <name evidence="2" type="ORF">LZ11_02175</name>
</gene>
<dbReference type="Proteomes" id="UP000322294">
    <property type="component" value="Unassembled WGS sequence"/>
</dbReference>
<evidence type="ECO:0000313" key="2">
    <source>
        <dbReference type="EMBL" id="TYP49288.1"/>
    </source>
</evidence>
<dbReference type="AlphaFoldDB" id="A0A5S5AJC5"/>
<feature type="transmembrane region" description="Helical" evidence="1">
    <location>
        <begin position="49"/>
        <end position="70"/>
    </location>
</feature>
<keyword evidence="3" id="KW-1185">Reference proteome</keyword>
<feature type="transmembrane region" description="Helical" evidence="1">
    <location>
        <begin position="17"/>
        <end position="37"/>
    </location>
</feature>
<protein>
    <submittedName>
        <fullName evidence="2">Uncharacterized protein</fullName>
    </submittedName>
</protein>
<accession>A0A5S5AJC5</accession>
<reference evidence="2 3" key="1">
    <citation type="submission" date="2019-07" db="EMBL/GenBank/DDBJ databases">
        <title>Genomic Encyclopedia of Type Strains, Phase I: the one thousand microbial genomes (KMG-I) project.</title>
        <authorList>
            <person name="Kyrpides N."/>
        </authorList>
    </citation>
    <scope>NUCLEOTIDE SEQUENCE [LARGE SCALE GENOMIC DNA]</scope>
    <source>
        <strain evidence="2 3">DSM 16647</strain>
    </source>
</reference>
<evidence type="ECO:0000313" key="3">
    <source>
        <dbReference type="Proteomes" id="UP000322294"/>
    </source>
</evidence>
<sequence length="206" mass="23653">MTETMANVVQIKNIIEALPTLIIYVVPGYIILWIIAFNLTQEINKDNHIILKSLVISYLLVNLIKAVAPIDSPKTIVFILILSVFLGFAISKFITSYSFSWMLQFLKIYRTPQSNIWLDILDFTHGVWARVYIPSEKIIYEGALIKYGQSGDGANHYILLSNYIAYSYESEILEDNSENNTYYVAVNIKDISRIELIYNPKSKKIL</sequence>
<feature type="transmembrane region" description="Helical" evidence="1">
    <location>
        <begin position="76"/>
        <end position="100"/>
    </location>
</feature>
<dbReference type="EMBL" id="VNHO01000031">
    <property type="protein sequence ID" value="TYP49288.1"/>
    <property type="molecule type" value="Genomic_DNA"/>
</dbReference>
<organism evidence="2 3">
    <name type="scientific">Thermosediminibacter litoriperuensis</name>
    <dbReference type="NCBI Taxonomy" id="291989"/>
    <lineage>
        <taxon>Bacteria</taxon>
        <taxon>Bacillati</taxon>
        <taxon>Bacillota</taxon>
        <taxon>Clostridia</taxon>
        <taxon>Thermosediminibacterales</taxon>
        <taxon>Thermosediminibacteraceae</taxon>
        <taxon>Thermosediminibacter</taxon>
    </lineage>
</organism>
<name>A0A5S5AJC5_9FIRM</name>
<keyword evidence="1" id="KW-1133">Transmembrane helix</keyword>
<keyword evidence="1" id="KW-0812">Transmembrane</keyword>
<comment type="caution">
    <text evidence="2">The sequence shown here is derived from an EMBL/GenBank/DDBJ whole genome shotgun (WGS) entry which is preliminary data.</text>
</comment>
<evidence type="ECO:0000256" key="1">
    <source>
        <dbReference type="SAM" id="Phobius"/>
    </source>
</evidence>